<organism evidence="1 2">
    <name type="scientific">Massilia eburnea</name>
    <dbReference type="NCBI Taxonomy" id="1776165"/>
    <lineage>
        <taxon>Bacteria</taxon>
        <taxon>Pseudomonadati</taxon>
        <taxon>Pseudomonadota</taxon>
        <taxon>Betaproteobacteria</taxon>
        <taxon>Burkholderiales</taxon>
        <taxon>Oxalobacteraceae</taxon>
        <taxon>Telluria group</taxon>
        <taxon>Massilia</taxon>
    </lineage>
</organism>
<accession>A0A6L6QJW8</accession>
<dbReference type="AlphaFoldDB" id="A0A6L6QJW8"/>
<proteinExistence type="predicted"/>
<dbReference type="OrthoDB" id="5514107at2"/>
<keyword evidence="2" id="KW-1185">Reference proteome</keyword>
<evidence type="ECO:0000313" key="2">
    <source>
        <dbReference type="Proteomes" id="UP000472320"/>
    </source>
</evidence>
<comment type="caution">
    <text evidence="1">The sequence shown here is derived from an EMBL/GenBank/DDBJ whole genome shotgun (WGS) entry which is preliminary data.</text>
</comment>
<protein>
    <submittedName>
        <fullName evidence="1">MarR family transcriptional regulator</fullName>
    </submittedName>
</protein>
<evidence type="ECO:0000313" key="1">
    <source>
        <dbReference type="EMBL" id="MTW12579.1"/>
    </source>
</evidence>
<reference evidence="1 2" key="1">
    <citation type="submission" date="2019-11" db="EMBL/GenBank/DDBJ databases">
        <title>Type strains purchased from KCTC, JCM and DSMZ.</title>
        <authorList>
            <person name="Lu H."/>
        </authorList>
    </citation>
    <scope>NUCLEOTIDE SEQUENCE [LARGE SCALE GENOMIC DNA]</scope>
    <source>
        <strain evidence="1 2">JCM 31587</strain>
    </source>
</reference>
<sequence>MDKMIVRLESVEEFLARGNEIAQKVDQGFPLEESCIRSFEDPEDLLALFTPSRRELLAEILRGPGSIDELAIRQRRNKDEIEQDVRMLAKADIVTFEDGIVQSVAKTIVFEPIPQLASEA</sequence>
<dbReference type="Proteomes" id="UP000472320">
    <property type="component" value="Unassembled WGS sequence"/>
</dbReference>
<dbReference type="EMBL" id="WNKX01000014">
    <property type="protein sequence ID" value="MTW12579.1"/>
    <property type="molecule type" value="Genomic_DNA"/>
</dbReference>
<dbReference type="RefSeq" id="WP_155455509.1">
    <property type="nucleotide sequence ID" value="NZ_WNKX01000014.1"/>
</dbReference>
<gene>
    <name evidence="1" type="ORF">GM658_18375</name>
</gene>
<dbReference type="Pfam" id="PF25212">
    <property type="entry name" value="HVO_A0114"/>
    <property type="match status" value="1"/>
</dbReference>
<name>A0A6L6QJW8_9BURK</name>